<dbReference type="OrthoDB" id="9797417at2"/>
<proteinExistence type="predicted"/>
<reference evidence="4 5" key="1">
    <citation type="submission" date="2017-09" db="EMBL/GenBank/DDBJ databases">
        <title>Sphingomonas panjinensis sp.nov., isolated from oil-contaminated soil.</title>
        <authorList>
            <person name="Wang L."/>
            <person name="Chen L."/>
        </authorList>
    </citation>
    <scope>NUCLEOTIDE SEQUENCE [LARGE SCALE GENOMIC DNA]</scope>
    <source>
        <strain evidence="4 5">FW-11</strain>
    </source>
</reference>
<organism evidence="4 5">
    <name type="scientific">Sphingomonas oleivorans</name>
    <dbReference type="NCBI Taxonomy" id="1735121"/>
    <lineage>
        <taxon>Bacteria</taxon>
        <taxon>Pseudomonadati</taxon>
        <taxon>Pseudomonadota</taxon>
        <taxon>Alphaproteobacteria</taxon>
        <taxon>Sphingomonadales</taxon>
        <taxon>Sphingomonadaceae</taxon>
        <taxon>Sphingomonas</taxon>
    </lineage>
</organism>
<protein>
    <submittedName>
        <fullName evidence="4">GNAT family N-acetyltransferase</fullName>
    </submittedName>
</protein>
<dbReference type="GO" id="GO:0016747">
    <property type="term" value="F:acyltransferase activity, transferring groups other than amino-acyl groups"/>
    <property type="evidence" value="ECO:0007669"/>
    <property type="project" value="InterPro"/>
</dbReference>
<feature type="domain" description="N-acetyltransferase" evidence="3">
    <location>
        <begin position="9"/>
        <end position="152"/>
    </location>
</feature>
<dbReference type="PANTHER" id="PTHR43877">
    <property type="entry name" value="AMINOALKYLPHOSPHONATE N-ACETYLTRANSFERASE-RELATED-RELATED"/>
    <property type="match status" value="1"/>
</dbReference>
<accession>A0A2T5FUQ1</accession>
<dbReference type="EMBL" id="NWBU01000016">
    <property type="protein sequence ID" value="PTQ08259.1"/>
    <property type="molecule type" value="Genomic_DNA"/>
</dbReference>
<comment type="caution">
    <text evidence="4">The sequence shown here is derived from an EMBL/GenBank/DDBJ whole genome shotgun (WGS) entry which is preliminary data.</text>
</comment>
<dbReference type="InterPro" id="IPR000182">
    <property type="entry name" value="GNAT_dom"/>
</dbReference>
<evidence type="ECO:0000256" key="1">
    <source>
        <dbReference type="ARBA" id="ARBA00022679"/>
    </source>
</evidence>
<keyword evidence="1 4" id="KW-0808">Transferase</keyword>
<dbReference type="CDD" id="cd04301">
    <property type="entry name" value="NAT_SF"/>
    <property type="match status" value="1"/>
</dbReference>
<dbReference type="RefSeq" id="WP_107969526.1">
    <property type="nucleotide sequence ID" value="NZ_NWBU01000016.1"/>
</dbReference>
<evidence type="ECO:0000256" key="2">
    <source>
        <dbReference type="ARBA" id="ARBA00023315"/>
    </source>
</evidence>
<dbReference type="SUPFAM" id="SSF55729">
    <property type="entry name" value="Acyl-CoA N-acyltransferases (Nat)"/>
    <property type="match status" value="1"/>
</dbReference>
<evidence type="ECO:0000259" key="3">
    <source>
        <dbReference type="PROSITE" id="PS51186"/>
    </source>
</evidence>
<keyword evidence="2" id="KW-0012">Acyltransferase</keyword>
<sequence length="155" mass="16830">MALPIDATISIRPAIAADFDAVASIWLTSWQSTGVVLSEEPTLMGLRHRVDVEIIEGWALTVAEHQGKVVGFVASKPDAALLDQLFIHIDYQRMGVGSALLAEAQKTMPSGFTLRAATANVGARAFYEKHGLHVVGEGIHPRLGYPYQNYAWKSS</sequence>
<dbReference type="PROSITE" id="PS51186">
    <property type="entry name" value="GNAT"/>
    <property type="match status" value="1"/>
</dbReference>
<dbReference type="InterPro" id="IPR016181">
    <property type="entry name" value="Acyl_CoA_acyltransferase"/>
</dbReference>
<evidence type="ECO:0000313" key="5">
    <source>
        <dbReference type="Proteomes" id="UP000244162"/>
    </source>
</evidence>
<dbReference type="InterPro" id="IPR050832">
    <property type="entry name" value="Bact_Acetyltransf"/>
</dbReference>
<dbReference type="Proteomes" id="UP000244162">
    <property type="component" value="Unassembled WGS sequence"/>
</dbReference>
<evidence type="ECO:0000313" key="4">
    <source>
        <dbReference type="EMBL" id="PTQ08259.1"/>
    </source>
</evidence>
<dbReference type="AlphaFoldDB" id="A0A2T5FUQ1"/>
<dbReference type="Pfam" id="PF13508">
    <property type="entry name" value="Acetyltransf_7"/>
    <property type="match status" value="1"/>
</dbReference>
<name>A0A2T5FUQ1_9SPHN</name>
<keyword evidence="5" id="KW-1185">Reference proteome</keyword>
<gene>
    <name evidence="4" type="ORF">CLG96_16340</name>
</gene>
<dbReference type="Gene3D" id="3.40.630.30">
    <property type="match status" value="1"/>
</dbReference>